<name>A0A4Z2IT44_9TELE</name>
<evidence type="ECO:0000313" key="2">
    <source>
        <dbReference type="EMBL" id="TNN81075.1"/>
    </source>
</evidence>
<accession>A0A4Z2IT44</accession>
<proteinExistence type="predicted"/>
<comment type="caution">
    <text evidence="2">The sequence shown here is derived from an EMBL/GenBank/DDBJ whole genome shotgun (WGS) entry which is preliminary data.</text>
</comment>
<sequence length="103" mass="11297">MAHLNQPLIGRLKISLTPNDSAPMKSFLDVRSQSQTSTDRRRSQKLVLSPVTKTSSFSPLMVSPSTCSSSTPHLLVAASPRPRPRLDMSADVTARPPDAWIDR</sequence>
<feature type="compositionally biased region" description="Polar residues" evidence="1">
    <location>
        <begin position="51"/>
        <end position="72"/>
    </location>
</feature>
<dbReference type="EMBL" id="SRLO01000049">
    <property type="protein sequence ID" value="TNN81075.1"/>
    <property type="molecule type" value="Genomic_DNA"/>
</dbReference>
<dbReference type="AlphaFoldDB" id="A0A4Z2IT44"/>
<evidence type="ECO:0000313" key="3">
    <source>
        <dbReference type="Proteomes" id="UP000314294"/>
    </source>
</evidence>
<organism evidence="2 3">
    <name type="scientific">Liparis tanakae</name>
    <name type="common">Tanaka's snailfish</name>
    <dbReference type="NCBI Taxonomy" id="230148"/>
    <lineage>
        <taxon>Eukaryota</taxon>
        <taxon>Metazoa</taxon>
        <taxon>Chordata</taxon>
        <taxon>Craniata</taxon>
        <taxon>Vertebrata</taxon>
        <taxon>Euteleostomi</taxon>
        <taxon>Actinopterygii</taxon>
        <taxon>Neopterygii</taxon>
        <taxon>Teleostei</taxon>
        <taxon>Neoteleostei</taxon>
        <taxon>Acanthomorphata</taxon>
        <taxon>Eupercaria</taxon>
        <taxon>Perciformes</taxon>
        <taxon>Cottioidei</taxon>
        <taxon>Cottales</taxon>
        <taxon>Liparidae</taxon>
        <taxon>Liparis</taxon>
    </lineage>
</organism>
<protein>
    <submittedName>
        <fullName evidence="2">Uncharacterized protein</fullName>
    </submittedName>
</protein>
<reference evidence="2 3" key="1">
    <citation type="submission" date="2019-03" db="EMBL/GenBank/DDBJ databases">
        <title>First draft genome of Liparis tanakae, snailfish: a comprehensive survey of snailfish specific genes.</title>
        <authorList>
            <person name="Kim W."/>
            <person name="Song I."/>
            <person name="Jeong J.-H."/>
            <person name="Kim D."/>
            <person name="Kim S."/>
            <person name="Ryu S."/>
            <person name="Song J.Y."/>
            <person name="Lee S.K."/>
        </authorList>
    </citation>
    <scope>NUCLEOTIDE SEQUENCE [LARGE SCALE GENOMIC DNA]</scope>
    <source>
        <tissue evidence="2">Muscle</tissue>
    </source>
</reference>
<dbReference type="Proteomes" id="UP000314294">
    <property type="component" value="Unassembled WGS sequence"/>
</dbReference>
<keyword evidence="3" id="KW-1185">Reference proteome</keyword>
<gene>
    <name evidence="2" type="ORF">EYF80_008731</name>
</gene>
<feature type="region of interest" description="Disordered" evidence="1">
    <location>
        <begin position="16"/>
        <end position="103"/>
    </location>
</feature>
<evidence type="ECO:0000256" key="1">
    <source>
        <dbReference type="SAM" id="MobiDB-lite"/>
    </source>
</evidence>